<evidence type="ECO:0000313" key="2">
    <source>
        <dbReference type="EMBL" id="QUO48910.1"/>
    </source>
</evidence>
<dbReference type="OrthoDB" id="285635at2157"/>
<dbReference type="RefSeq" id="WP_211554391.1">
    <property type="nucleotide sequence ID" value="NZ_CP073695.1"/>
</dbReference>
<accession>A0A8T8LQ02</accession>
<gene>
    <name evidence="2" type="ORF">J7656_06105</name>
</gene>
<dbReference type="Proteomes" id="UP000679341">
    <property type="component" value="Chromosome"/>
</dbReference>
<evidence type="ECO:0000256" key="1">
    <source>
        <dbReference type="SAM" id="MobiDB-lite"/>
    </source>
</evidence>
<feature type="region of interest" description="Disordered" evidence="1">
    <location>
        <begin position="42"/>
        <end position="61"/>
    </location>
</feature>
<organism evidence="2 3">
    <name type="scientific">Halorubrum ruber</name>
    <dbReference type="NCBI Taxonomy" id="2982524"/>
    <lineage>
        <taxon>Archaea</taxon>
        <taxon>Methanobacteriati</taxon>
        <taxon>Methanobacteriota</taxon>
        <taxon>Stenosarchaea group</taxon>
        <taxon>Halobacteria</taxon>
        <taxon>Halobacteriales</taxon>
        <taxon>Haloferacaceae</taxon>
        <taxon>Halorubrum</taxon>
    </lineage>
</organism>
<sequence>MIDIELVELKDRDIGFDRVETYWAVSTWGTLYLAGEVDPNFDLSMPSPRPSYAESEPGSDY</sequence>
<proteinExistence type="predicted"/>
<dbReference type="GeneID" id="64827095"/>
<protein>
    <submittedName>
        <fullName evidence="2">Uncharacterized protein</fullName>
    </submittedName>
</protein>
<reference evidence="2 3" key="1">
    <citation type="submission" date="2021-03" db="EMBL/GenBank/DDBJ databases">
        <title>Halorubrum sodomense MBLA0099, Whole genome shotgun sequencing.</title>
        <authorList>
            <person name="Seo M.-J."/>
            <person name="Cho E.-S."/>
            <person name="Hwang C.Y."/>
        </authorList>
    </citation>
    <scope>NUCLEOTIDE SEQUENCE [LARGE SCALE GENOMIC DNA]</scope>
    <source>
        <strain evidence="2 3">MBLA0099</strain>
    </source>
</reference>
<dbReference type="AlphaFoldDB" id="A0A8T8LQ02"/>
<keyword evidence="3" id="KW-1185">Reference proteome</keyword>
<name>A0A8T8LQ02_9EURY</name>
<dbReference type="KEGG" id="hss:J7656_06105"/>
<dbReference type="EMBL" id="CP073695">
    <property type="protein sequence ID" value="QUO48910.1"/>
    <property type="molecule type" value="Genomic_DNA"/>
</dbReference>
<evidence type="ECO:0000313" key="3">
    <source>
        <dbReference type="Proteomes" id="UP000679341"/>
    </source>
</evidence>